<organism evidence="8 9">
    <name type="scientific">Devosia insulae DS-56</name>
    <dbReference type="NCBI Taxonomy" id="1116389"/>
    <lineage>
        <taxon>Bacteria</taxon>
        <taxon>Pseudomonadati</taxon>
        <taxon>Pseudomonadota</taxon>
        <taxon>Alphaproteobacteria</taxon>
        <taxon>Hyphomicrobiales</taxon>
        <taxon>Devosiaceae</taxon>
        <taxon>Devosia</taxon>
    </lineage>
</organism>
<dbReference type="InterPro" id="IPR001451">
    <property type="entry name" value="Hexapep"/>
</dbReference>
<keyword evidence="2" id="KW-0536">Nodulation</keyword>
<keyword evidence="5" id="KW-0012">Acyltransferase</keyword>
<dbReference type="Proteomes" id="UP000095463">
    <property type="component" value="Unassembled WGS sequence"/>
</dbReference>
<dbReference type="Gene3D" id="2.160.10.10">
    <property type="entry name" value="Hexapeptide repeat proteins"/>
    <property type="match status" value="1"/>
</dbReference>
<keyword evidence="9" id="KW-1185">Reference proteome</keyword>
<evidence type="ECO:0000313" key="8">
    <source>
        <dbReference type="EMBL" id="OEO29654.1"/>
    </source>
</evidence>
<dbReference type="GO" id="GO:0008374">
    <property type="term" value="F:O-acyltransferase activity"/>
    <property type="evidence" value="ECO:0007669"/>
    <property type="project" value="TreeGrafter"/>
</dbReference>
<evidence type="ECO:0000256" key="2">
    <source>
        <dbReference type="ARBA" id="ARBA00022458"/>
    </source>
</evidence>
<accession>A0A1E5XMB9</accession>
<evidence type="ECO:0000256" key="5">
    <source>
        <dbReference type="ARBA" id="ARBA00023315"/>
    </source>
</evidence>
<gene>
    <name evidence="8" type="ORF">VW23_024585</name>
</gene>
<dbReference type="Pfam" id="PF14602">
    <property type="entry name" value="Hexapep_2"/>
    <property type="match status" value="1"/>
</dbReference>
<dbReference type="PANTHER" id="PTHR23416">
    <property type="entry name" value="SIALIC ACID SYNTHASE-RELATED"/>
    <property type="match status" value="1"/>
</dbReference>
<dbReference type="InterPro" id="IPR011004">
    <property type="entry name" value="Trimer_LpxA-like_sf"/>
</dbReference>
<evidence type="ECO:0000256" key="1">
    <source>
        <dbReference type="ARBA" id="ARBA00007274"/>
    </source>
</evidence>
<dbReference type="SUPFAM" id="SSF51161">
    <property type="entry name" value="Trimeric LpxA-like enzymes"/>
    <property type="match status" value="1"/>
</dbReference>
<evidence type="ECO:0000256" key="4">
    <source>
        <dbReference type="ARBA" id="ARBA00022737"/>
    </source>
</evidence>
<comment type="caution">
    <text evidence="8">The sequence shown here is derived from an EMBL/GenBank/DDBJ whole genome shotgun (WGS) entry which is preliminary data.</text>
</comment>
<dbReference type="PANTHER" id="PTHR23416:SF23">
    <property type="entry name" value="ACETYLTRANSFERASE C18B11.09C-RELATED"/>
    <property type="match status" value="1"/>
</dbReference>
<keyword evidence="3 8" id="KW-0808">Transferase</keyword>
<proteinExistence type="inferred from homology"/>
<evidence type="ECO:0000256" key="3">
    <source>
        <dbReference type="ARBA" id="ARBA00022679"/>
    </source>
</evidence>
<dbReference type="InterPro" id="IPR051159">
    <property type="entry name" value="Hexapeptide_acetyltransf"/>
</dbReference>
<dbReference type="EMBL" id="LAJE02000269">
    <property type="protein sequence ID" value="OEO29654.1"/>
    <property type="molecule type" value="Genomic_DNA"/>
</dbReference>
<sequence length="178" mass="18658">MSEANPARSSEGRQMFENLKRAVRLSARLSEIGFDDLAGLNTAFSELIGKPVGERFMIIPPFSTDCGLNITVGNNVFINQGCHFMDLGGISIGDDVMIGPKVNLVSAGHPTDPLQRRNGIVKKPITIGSNVWIGAAATILPGVNVGDNAVIAAGAVVSRDVPANTIAAGVPARVLKRL</sequence>
<evidence type="ECO:0000256" key="7">
    <source>
        <dbReference type="ARBA" id="ARBA00067695"/>
    </source>
</evidence>
<dbReference type="CDD" id="cd03357">
    <property type="entry name" value="LbH_MAT_GAT"/>
    <property type="match status" value="1"/>
</dbReference>
<dbReference type="AlphaFoldDB" id="A0A1E5XMB9"/>
<comment type="function">
    <text evidence="6">Acetyltransferase implicated in the O-acetylation of Nod factors.</text>
</comment>
<protein>
    <recommendedName>
        <fullName evidence="7">Nodulation protein L</fullName>
    </recommendedName>
</protein>
<dbReference type="PROSITE" id="PS00101">
    <property type="entry name" value="HEXAPEP_TRANSFERASES"/>
    <property type="match status" value="1"/>
</dbReference>
<evidence type="ECO:0000256" key="6">
    <source>
        <dbReference type="ARBA" id="ARBA00055587"/>
    </source>
</evidence>
<dbReference type="RefSeq" id="WP_069911116.1">
    <property type="nucleotide sequence ID" value="NZ_LAJE02000269.1"/>
</dbReference>
<dbReference type="FunFam" id="2.160.10.10:FF:000025">
    <property type="entry name" value="Hexapeptide-repeat containing-acetyltransferase"/>
    <property type="match status" value="1"/>
</dbReference>
<dbReference type="InterPro" id="IPR018357">
    <property type="entry name" value="Hexapep_transf_CS"/>
</dbReference>
<dbReference type="OrthoDB" id="9815592at2"/>
<evidence type="ECO:0000313" key="9">
    <source>
        <dbReference type="Proteomes" id="UP000095463"/>
    </source>
</evidence>
<name>A0A1E5XMB9_9HYPH</name>
<comment type="similarity">
    <text evidence="1">Belongs to the transferase hexapeptide repeat family.</text>
</comment>
<keyword evidence="4" id="KW-0677">Repeat</keyword>
<reference evidence="8 9" key="1">
    <citation type="journal article" date="2015" name="Genome Announc.">
        <title>Genome Assemblies of Three Soil-Associated Devosia species: D. insulae, D. limi, and D. soli.</title>
        <authorList>
            <person name="Hassan Y.I."/>
            <person name="Lepp D."/>
            <person name="Zhou T."/>
        </authorList>
    </citation>
    <scope>NUCLEOTIDE SEQUENCE [LARGE SCALE GENOMIC DNA]</scope>
    <source>
        <strain evidence="8 9">DS-56</strain>
    </source>
</reference>